<dbReference type="Gene3D" id="3.30.750.70">
    <property type="entry name" value="4-hydroxybutyrate coenzyme like domains"/>
    <property type="match status" value="1"/>
</dbReference>
<accession>A0A5J5H650</accession>
<evidence type="ECO:0000313" key="6">
    <source>
        <dbReference type="Proteomes" id="UP000326671"/>
    </source>
</evidence>
<sequence>MYQSKICTAEEAVRFVEPGEAVIFPINPGEPPALLEALPSNQKLYENTLYRMLPGYPLLEKGPDIIKQVSIFLSGQDRKPFSEGISDLLPNHFSDIPALLKKAAPTQVIMAAVSPMDDEGYFSLGTSVSYVGDLIEKAKAIILEVNQKMPRTFGEQNRIHISQVTALIENDFDLPTLPEPILNEKDTKIGQIIADLIRNGDTLQIGFGSMPNAVMEYLKDHRDLGIYTEMLPDKVVDLYEKGVITNANKKLYKGKTTATFALGSRRLYDFMDNNEDILMLPCQVSNDLRNIAQLDHLVSVNSTVEVDFYGQCNSEVIGGKYYSSTGGQSDFAKGVRMTENGRGIICLYSTAKNDTISKVVPRLSEGAVVSTSKNDVDYIVTEFGKAELRGKTVHERTEALIKIAHPKFREQLTFEAIKKGFLPKKNFFMI</sequence>
<reference evidence="5 6" key="1">
    <citation type="submission" date="2019-09" db="EMBL/GenBank/DDBJ databases">
        <title>Whole genome sequences of isolates from the Mars Exploration Rovers.</title>
        <authorList>
            <person name="Seuylemezian A."/>
            <person name="Vaishampayan P."/>
        </authorList>
    </citation>
    <scope>NUCLEOTIDE SEQUENCE [LARGE SCALE GENOMIC DNA]</scope>
    <source>
        <strain evidence="5 6">MER_TA_151</strain>
    </source>
</reference>
<organism evidence="5 6">
    <name type="scientific">Niallia endozanthoxylica</name>
    <dbReference type="NCBI Taxonomy" id="2036016"/>
    <lineage>
        <taxon>Bacteria</taxon>
        <taxon>Bacillati</taxon>
        <taxon>Bacillota</taxon>
        <taxon>Bacilli</taxon>
        <taxon>Bacillales</taxon>
        <taxon>Bacillaceae</taxon>
        <taxon>Niallia</taxon>
    </lineage>
</organism>
<keyword evidence="6" id="KW-1185">Reference proteome</keyword>
<dbReference type="GO" id="GO:0016787">
    <property type="term" value="F:hydrolase activity"/>
    <property type="evidence" value="ECO:0007669"/>
    <property type="project" value="UniProtKB-KW"/>
</dbReference>
<dbReference type="Gene3D" id="3.40.1080.20">
    <property type="entry name" value="Acetyl-CoA hydrolase/transferase C-terminal domain"/>
    <property type="match status" value="1"/>
</dbReference>
<keyword evidence="5" id="KW-0378">Hydrolase</keyword>
<dbReference type="SUPFAM" id="SSF100950">
    <property type="entry name" value="NagB/RpiA/CoA transferase-like"/>
    <property type="match status" value="2"/>
</dbReference>
<dbReference type="Pfam" id="PF02550">
    <property type="entry name" value="AcetylCoA_hydro"/>
    <property type="match status" value="1"/>
</dbReference>
<name>A0A5J5H650_9BACI</name>
<dbReference type="PANTHER" id="PTHR21432">
    <property type="entry name" value="ACETYL-COA HYDROLASE-RELATED"/>
    <property type="match status" value="1"/>
</dbReference>
<dbReference type="InterPro" id="IPR003702">
    <property type="entry name" value="ActCoA_hydro_N"/>
</dbReference>
<feature type="domain" description="Acetyl-CoA hydrolase/transferase N-terminal" evidence="3">
    <location>
        <begin position="66"/>
        <end position="171"/>
    </location>
</feature>
<dbReference type="GO" id="GO:0006083">
    <property type="term" value="P:acetate metabolic process"/>
    <property type="evidence" value="ECO:0007669"/>
    <property type="project" value="InterPro"/>
</dbReference>
<dbReference type="AlphaFoldDB" id="A0A5J5H650"/>
<dbReference type="Pfam" id="PF13336">
    <property type="entry name" value="AcetylCoA_hyd_C"/>
    <property type="match status" value="1"/>
</dbReference>
<keyword evidence="2 5" id="KW-0808">Transferase</keyword>
<dbReference type="InterPro" id="IPR046433">
    <property type="entry name" value="ActCoA_hydro"/>
</dbReference>
<dbReference type="GO" id="GO:0008775">
    <property type="term" value="F:acetate CoA-transferase activity"/>
    <property type="evidence" value="ECO:0007669"/>
    <property type="project" value="InterPro"/>
</dbReference>
<comment type="caution">
    <text evidence="5">The sequence shown here is derived from an EMBL/GenBank/DDBJ whole genome shotgun (WGS) entry which is preliminary data.</text>
</comment>
<dbReference type="EMBL" id="VYKL01000040">
    <property type="protein sequence ID" value="KAA9015747.1"/>
    <property type="molecule type" value="Genomic_DNA"/>
</dbReference>
<dbReference type="InterPro" id="IPR037171">
    <property type="entry name" value="NagB/RpiA_transferase-like"/>
</dbReference>
<evidence type="ECO:0000259" key="4">
    <source>
        <dbReference type="Pfam" id="PF13336"/>
    </source>
</evidence>
<dbReference type="InterPro" id="IPR026888">
    <property type="entry name" value="AcetylCoA_hyd_C"/>
</dbReference>
<evidence type="ECO:0000256" key="2">
    <source>
        <dbReference type="ARBA" id="ARBA00022679"/>
    </source>
</evidence>
<dbReference type="PANTHER" id="PTHR21432:SF20">
    <property type="entry name" value="ACETYL-COA HYDROLASE"/>
    <property type="match status" value="1"/>
</dbReference>
<dbReference type="OrthoDB" id="9801795at2"/>
<feature type="domain" description="Acetyl-CoA hydrolase/transferase C-terminal" evidence="4">
    <location>
        <begin position="263"/>
        <end position="416"/>
    </location>
</feature>
<evidence type="ECO:0000259" key="3">
    <source>
        <dbReference type="Pfam" id="PF02550"/>
    </source>
</evidence>
<dbReference type="InterPro" id="IPR038460">
    <property type="entry name" value="AcetylCoA_hyd_C_sf"/>
</dbReference>
<evidence type="ECO:0000256" key="1">
    <source>
        <dbReference type="ARBA" id="ARBA00009632"/>
    </source>
</evidence>
<dbReference type="Gene3D" id="3.40.1080.10">
    <property type="entry name" value="Glutaconate Coenzyme A-transferase"/>
    <property type="match status" value="1"/>
</dbReference>
<comment type="similarity">
    <text evidence="1">Belongs to the acetyl-CoA hydrolase/transferase family.</text>
</comment>
<dbReference type="Proteomes" id="UP000326671">
    <property type="component" value="Unassembled WGS sequence"/>
</dbReference>
<protein>
    <submittedName>
        <fullName evidence="5">Acetyl-CoA hydrolase/transferase family protein</fullName>
    </submittedName>
</protein>
<proteinExistence type="inferred from homology"/>
<evidence type="ECO:0000313" key="5">
    <source>
        <dbReference type="EMBL" id="KAA9015747.1"/>
    </source>
</evidence>
<gene>
    <name evidence="5" type="ORF">F4V44_22665</name>
</gene>